<organism evidence="1 2">
    <name type="scientific">Chryseobacterium carnipullorum</name>
    <dbReference type="NCBI Taxonomy" id="1124835"/>
    <lineage>
        <taxon>Bacteria</taxon>
        <taxon>Pseudomonadati</taxon>
        <taxon>Bacteroidota</taxon>
        <taxon>Flavobacteriia</taxon>
        <taxon>Flavobacteriales</taxon>
        <taxon>Weeksellaceae</taxon>
        <taxon>Chryseobacterium group</taxon>
        <taxon>Chryseobacterium</taxon>
    </lineage>
</organism>
<evidence type="ECO:0000313" key="2">
    <source>
        <dbReference type="Proteomes" id="UP000255224"/>
    </source>
</evidence>
<sequence length="38" mass="4376">MEEAPVLKTVLPDLMDQDRITQNHVMILTLYRSAVNYG</sequence>
<evidence type="ECO:0000313" key="1">
    <source>
        <dbReference type="EMBL" id="STC92759.1"/>
    </source>
</evidence>
<accession>A0A376DR04</accession>
<name>A0A376DR04_CHRCU</name>
<proteinExistence type="predicted"/>
<dbReference type="EMBL" id="UFVQ01000003">
    <property type="protein sequence ID" value="STC92759.1"/>
    <property type="molecule type" value="Genomic_DNA"/>
</dbReference>
<gene>
    <name evidence="1" type="ORF">NCTC13533_00527</name>
</gene>
<reference evidence="1 2" key="1">
    <citation type="submission" date="2018-06" db="EMBL/GenBank/DDBJ databases">
        <authorList>
            <consortium name="Pathogen Informatics"/>
            <person name="Doyle S."/>
        </authorList>
    </citation>
    <scope>NUCLEOTIDE SEQUENCE [LARGE SCALE GENOMIC DNA]</scope>
    <source>
        <strain evidence="1 2">NCTC13533</strain>
    </source>
</reference>
<protein>
    <submittedName>
        <fullName evidence="1">Uncharacterized protein</fullName>
    </submittedName>
</protein>
<dbReference type="AlphaFoldDB" id="A0A376DR04"/>
<dbReference type="Proteomes" id="UP000255224">
    <property type="component" value="Unassembled WGS sequence"/>
</dbReference>